<name>A0ACB9I2U1_9ASTR</name>
<dbReference type="Proteomes" id="UP001056120">
    <property type="component" value="Linkage Group LG10"/>
</dbReference>
<accession>A0ACB9I2U1</accession>
<proteinExistence type="predicted"/>
<evidence type="ECO:0000313" key="1">
    <source>
        <dbReference type="EMBL" id="KAI3802305.1"/>
    </source>
</evidence>
<organism evidence="1 2">
    <name type="scientific">Smallanthus sonchifolius</name>
    <dbReference type="NCBI Taxonomy" id="185202"/>
    <lineage>
        <taxon>Eukaryota</taxon>
        <taxon>Viridiplantae</taxon>
        <taxon>Streptophyta</taxon>
        <taxon>Embryophyta</taxon>
        <taxon>Tracheophyta</taxon>
        <taxon>Spermatophyta</taxon>
        <taxon>Magnoliopsida</taxon>
        <taxon>eudicotyledons</taxon>
        <taxon>Gunneridae</taxon>
        <taxon>Pentapetalae</taxon>
        <taxon>asterids</taxon>
        <taxon>campanulids</taxon>
        <taxon>Asterales</taxon>
        <taxon>Asteraceae</taxon>
        <taxon>Asteroideae</taxon>
        <taxon>Heliantheae alliance</taxon>
        <taxon>Millerieae</taxon>
        <taxon>Smallanthus</taxon>
    </lineage>
</organism>
<dbReference type="EMBL" id="CM042027">
    <property type="protein sequence ID" value="KAI3802305.1"/>
    <property type="molecule type" value="Genomic_DNA"/>
</dbReference>
<gene>
    <name evidence="1" type="ORF">L1987_30435</name>
</gene>
<sequence length="466" mass="52685">MSFIKEDLECFHPDDLEEMDIQHAYAMLSIRAKRFYSRIGRPIPNTTEIPPQVYEHLYSQACIDKVLGKRKHNQNLIDQNEEFHQMKSEFTKLENSYKEKINCLKKEISLLKHEQTNLETQIDDLLARLKATRAELAEQKVHVDKYEFASKKLQRLLDAQIHDKANRDLDPSRHEPVVQECTTSSESESESTCSKSTKTEEASSPVQVPAPPVLEVIQTSAHVPLPAVPVPTLFKQIKISYPPEGRKLTVEKGQSSTSSNSKPQRKVFDICHAPGERVPYVQKTLEDATFEHNKAHPWNFKDSFKRKDYVYFQRDKLAKSCFVCGKYNHTASTCFYYLQQQRNLKQHAFEKTHKNRKILHQAPPKQKPISMITSTEKPSVNKAKKDKHTLVVEPSAASKTVGNQARPKKLKDKPSAATKSATAQVKPSAATKSTADKRKSSATKSTAADKTKSSAATTSAADKPKS</sequence>
<comment type="caution">
    <text evidence="1">The sequence shown here is derived from an EMBL/GenBank/DDBJ whole genome shotgun (WGS) entry which is preliminary data.</text>
</comment>
<reference evidence="1 2" key="2">
    <citation type="journal article" date="2022" name="Mol. Ecol. Resour.">
        <title>The genomes of chicory, endive, great burdock and yacon provide insights into Asteraceae paleo-polyploidization history and plant inulin production.</title>
        <authorList>
            <person name="Fan W."/>
            <person name="Wang S."/>
            <person name="Wang H."/>
            <person name="Wang A."/>
            <person name="Jiang F."/>
            <person name="Liu H."/>
            <person name="Zhao H."/>
            <person name="Xu D."/>
            <person name="Zhang Y."/>
        </authorList>
    </citation>
    <scope>NUCLEOTIDE SEQUENCE [LARGE SCALE GENOMIC DNA]</scope>
    <source>
        <strain evidence="2">cv. Yunnan</strain>
        <tissue evidence="1">Leaves</tissue>
    </source>
</reference>
<keyword evidence="2" id="KW-1185">Reference proteome</keyword>
<reference evidence="2" key="1">
    <citation type="journal article" date="2022" name="Mol. Ecol. Resour.">
        <title>The genomes of chicory, endive, great burdock and yacon provide insights into Asteraceae palaeo-polyploidization history and plant inulin production.</title>
        <authorList>
            <person name="Fan W."/>
            <person name="Wang S."/>
            <person name="Wang H."/>
            <person name="Wang A."/>
            <person name="Jiang F."/>
            <person name="Liu H."/>
            <person name="Zhao H."/>
            <person name="Xu D."/>
            <person name="Zhang Y."/>
        </authorList>
    </citation>
    <scope>NUCLEOTIDE SEQUENCE [LARGE SCALE GENOMIC DNA]</scope>
    <source>
        <strain evidence="2">cv. Yunnan</strain>
    </source>
</reference>
<evidence type="ECO:0000313" key="2">
    <source>
        <dbReference type="Proteomes" id="UP001056120"/>
    </source>
</evidence>
<protein>
    <submittedName>
        <fullName evidence="1">Uncharacterized protein</fullName>
    </submittedName>
</protein>